<sequence>MLHFQTEENYALKHQWNINMRGVNHPQQINKQLCASFSLSNVLATIEKSSHLFNIVNVATAFSRLAKILSSTESSSKRGGGAMETKKKMNDNNKNSEKKELNVKVLFALLKRCKNVLRANDKKQLEPRHLSTILWSIGKMRLVMVFAIEEDFETFGEELVHVLDAISNVFVEYYEAKRQFNAQEISNLFWASAKIYGDASALKKKKKSSSCHHRRVLVVFEGVEDAIVRMQAPLQRMFAASKLNEWTTQGVSNVCWSLAKMLASETEGDGKKRMVWVVDDKCDLRKSISDAVEMGCSGPPAKRFNAQEFANVAWAMAKFNEAPNDEDANGGREVLVNKMALELKELLISETVKGRFESRHVANTFLAFAKVNQCAEDPKFWFKLKTLTKSAVLKNMNAHELSMVMVGVSLVNESNGEVGGEDDEEEDEELAYEVCRFFTKTIASYTDDTNNETDDDETGKVGLIANVLWALAKLPQLLGEIAKKQEKVFINEMLRVLEQSNGIANMNGRQASTILWSLAKIGDVVGFEDTGIKSTFEHFSRTHFCDARSSLFFKTKTDARSFSMILWAFSNGVPDVATNERAKDVFESAHKDLRKENFIDEFNARDLANVTEAFAKRLDTPEKVLKTIAKRAAEILDTFNAQELLKFLGALERAGGDVHKYEKLNELLRSKRTVKIPFPALGLVDESAIKLRSATPSNDASKQIDRVDDSCGGFGRQNTGVALWEGSRVLAEWISRLSTVDLHAFCSNDAKWKKLGEDGFFTPHLNARDAFFGKGKVGVELGAGLGLPSIVASKLGANVIATDGDDDVLSLLKKNVKKNAGEGSSTKKLVWGAGDAREILELTRHPDFILATDVVYGNDTSKWKALVDTIKRLAGRNTLILIGNVRRYPTGHPLAETTFYTEATKEDFDRAEVPVSSLHPDFRRTGAGSCVIHAMRLKYDAQPFVALGKRKKEKRKKEKKEKRKKKTILN</sequence>
<gene>
    <name evidence="2" type="ORF">Bathy01g01680</name>
</gene>
<dbReference type="InterPro" id="IPR029063">
    <property type="entry name" value="SAM-dependent_MTases_sf"/>
</dbReference>
<reference evidence="2 3" key="1">
    <citation type="submission" date="2011-10" db="EMBL/GenBank/DDBJ databases">
        <authorList>
            <person name="Genoscope - CEA"/>
        </authorList>
    </citation>
    <scope>NUCLEOTIDE SEQUENCE [LARGE SCALE GENOMIC DNA]</scope>
    <source>
        <strain evidence="2 3">RCC 1105</strain>
    </source>
</reference>
<dbReference type="EMBL" id="FO082278">
    <property type="protein sequence ID" value="CCO14454.1"/>
    <property type="molecule type" value="Genomic_DNA"/>
</dbReference>
<protein>
    <submittedName>
        <fullName evidence="2">Uncharacterized protein</fullName>
    </submittedName>
</protein>
<dbReference type="GeneID" id="19017903"/>
<dbReference type="Gene3D" id="3.40.50.150">
    <property type="entry name" value="Vaccinia Virus protein VP39"/>
    <property type="match status" value="1"/>
</dbReference>
<dbReference type="SUPFAM" id="SSF53335">
    <property type="entry name" value="S-adenosyl-L-methionine-dependent methyltransferases"/>
    <property type="match status" value="1"/>
</dbReference>
<dbReference type="KEGG" id="bpg:Bathy01g01680"/>
<dbReference type="STRING" id="41875.K8E9X7"/>
<feature type="region of interest" description="Disordered" evidence="1">
    <location>
        <begin position="949"/>
        <end position="970"/>
    </location>
</feature>
<dbReference type="CDD" id="cd02440">
    <property type="entry name" value="AdoMet_MTases"/>
    <property type="match status" value="1"/>
</dbReference>
<keyword evidence="3" id="KW-1185">Reference proteome</keyword>
<accession>K8E9X7</accession>
<dbReference type="Proteomes" id="UP000198341">
    <property type="component" value="Chromosome 1"/>
</dbReference>
<dbReference type="AlphaFoldDB" id="K8E9X7"/>
<dbReference type="InterPro" id="IPR019410">
    <property type="entry name" value="Methyltransf_16"/>
</dbReference>
<name>K8E9X7_9CHLO</name>
<dbReference type="OrthoDB" id="552082at2759"/>
<feature type="region of interest" description="Disordered" evidence="1">
    <location>
        <begin position="74"/>
        <end position="95"/>
    </location>
</feature>
<dbReference type="Pfam" id="PF10294">
    <property type="entry name" value="Methyltransf_16"/>
    <property type="match status" value="1"/>
</dbReference>
<evidence type="ECO:0000313" key="2">
    <source>
        <dbReference type="EMBL" id="CCO14454.1"/>
    </source>
</evidence>
<organism evidence="2 3">
    <name type="scientific">Bathycoccus prasinos</name>
    <dbReference type="NCBI Taxonomy" id="41875"/>
    <lineage>
        <taxon>Eukaryota</taxon>
        <taxon>Viridiplantae</taxon>
        <taxon>Chlorophyta</taxon>
        <taxon>Mamiellophyceae</taxon>
        <taxon>Mamiellales</taxon>
        <taxon>Bathycoccaceae</taxon>
        <taxon>Bathycoccus</taxon>
    </lineage>
</organism>
<feature type="compositionally biased region" description="Basic and acidic residues" evidence="1">
    <location>
        <begin position="84"/>
        <end position="95"/>
    </location>
</feature>
<proteinExistence type="predicted"/>
<dbReference type="RefSeq" id="XP_007515575.1">
    <property type="nucleotide sequence ID" value="XM_007515513.1"/>
</dbReference>
<evidence type="ECO:0000313" key="3">
    <source>
        <dbReference type="Proteomes" id="UP000198341"/>
    </source>
</evidence>
<dbReference type="eggNOG" id="KOG2793">
    <property type="taxonomic scope" value="Eukaryota"/>
</dbReference>
<dbReference type="PANTHER" id="PTHR14614">
    <property type="entry name" value="HEPATOCELLULAR CARCINOMA-ASSOCIATED ANTIGEN"/>
    <property type="match status" value="1"/>
</dbReference>
<evidence type="ECO:0000256" key="1">
    <source>
        <dbReference type="SAM" id="MobiDB-lite"/>
    </source>
</evidence>